<dbReference type="PANTHER" id="PTHR11364">
    <property type="entry name" value="THIOSULFATE SULFERTANSFERASE"/>
    <property type="match status" value="1"/>
</dbReference>
<dbReference type="FunFam" id="3.40.250.10:FF:000001">
    <property type="entry name" value="Sulfurtransferase"/>
    <property type="match status" value="1"/>
</dbReference>
<comment type="caution">
    <text evidence="4">The sequence shown here is derived from an EMBL/GenBank/DDBJ whole genome shotgun (WGS) entry which is preliminary data.</text>
</comment>
<proteinExistence type="predicted"/>
<evidence type="ECO:0000313" key="4">
    <source>
        <dbReference type="EMBL" id="EAR11865.1"/>
    </source>
</evidence>
<dbReference type="CDD" id="cd01449">
    <property type="entry name" value="TST_Repeat_2"/>
    <property type="match status" value="1"/>
</dbReference>
<sequence>MTELVSVNWLRTHLRDDNLILLDATLEINIQEKHAIQKNQTIPGARYFDINGKFSNKNASFPNTAPSKEQFEIECQKLGINQTSKIVIFDANGIYSSPRAWWLFRMMGYHTVSVLDGGLPEWIKKGFSLVPRALENYALGNFKALPNDDFIKSYQDIINNVNTRSFTVIDARSEGRFNGTEKEPRKHLKSGHIPNSVNIPYPLVLDEGKFRTTSELKEIFKTPCPDNKNIIYSCGSGLTACIVMLAGEILNKKGLHIYDGSWSEWAELQKLTENAE</sequence>
<name>A4C162_9FLAO</name>
<dbReference type="Proteomes" id="UP000003053">
    <property type="component" value="Unassembled WGS sequence"/>
</dbReference>
<dbReference type="Pfam" id="PF00581">
    <property type="entry name" value="Rhodanese"/>
    <property type="match status" value="2"/>
</dbReference>
<reference evidence="4 5" key="1">
    <citation type="submission" date="2006-02" db="EMBL/GenBank/DDBJ databases">
        <authorList>
            <person name="Murray A."/>
            <person name="Staley J."/>
            <person name="Ferriera S."/>
            <person name="Johnson J."/>
            <person name="Kravitz S."/>
            <person name="Halpern A."/>
            <person name="Remington K."/>
            <person name="Beeson K."/>
            <person name="Tran B."/>
            <person name="Rogers Y.-H."/>
            <person name="Friedman R."/>
            <person name="Venter J.C."/>
        </authorList>
    </citation>
    <scope>NUCLEOTIDE SEQUENCE [LARGE SCALE GENOMIC DNA]</scope>
    <source>
        <strain evidence="4 5">23-P</strain>
    </source>
</reference>
<dbReference type="OrthoDB" id="9770030at2"/>
<dbReference type="HOGENOM" id="CLU_031618_3_0_10"/>
<dbReference type="InterPro" id="IPR036873">
    <property type="entry name" value="Rhodanese-like_dom_sf"/>
</dbReference>
<evidence type="ECO:0000256" key="2">
    <source>
        <dbReference type="ARBA" id="ARBA00022737"/>
    </source>
</evidence>
<dbReference type="PROSITE" id="PS50206">
    <property type="entry name" value="RHODANESE_3"/>
    <property type="match status" value="2"/>
</dbReference>
<dbReference type="GO" id="GO:0004792">
    <property type="term" value="F:thiosulfate-cyanide sulfurtransferase activity"/>
    <property type="evidence" value="ECO:0007669"/>
    <property type="project" value="TreeGrafter"/>
</dbReference>
<gene>
    <name evidence="4" type="ORF">PI23P_11047</name>
</gene>
<dbReference type="STRING" id="313594.PI23P_11047"/>
<dbReference type="CDD" id="cd01448">
    <property type="entry name" value="TST_Repeat_1"/>
    <property type="match status" value="1"/>
</dbReference>
<dbReference type="Gene3D" id="3.40.250.10">
    <property type="entry name" value="Rhodanese-like domain"/>
    <property type="match status" value="2"/>
</dbReference>
<organism evidence="4 5">
    <name type="scientific">Polaribacter irgensii 23-P</name>
    <dbReference type="NCBI Taxonomy" id="313594"/>
    <lineage>
        <taxon>Bacteria</taxon>
        <taxon>Pseudomonadati</taxon>
        <taxon>Bacteroidota</taxon>
        <taxon>Flavobacteriia</taxon>
        <taxon>Flavobacteriales</taxon>
        <taxon>Flavobacteriaceae</taxon>
    </lineage>
</organism>
<keyword evidence="2" id="KW-0677">Repeat</keyword>
<protein>
    <submittedName>
        <fullName evidence="4">Rhodanese-related sulfurtransferase</fullName>
    </submittedName>
</protein>
<dbReference type="AlphaFoldDB" id="A4C162"/>
<dbReference type="SMART" id="SM00450">
    <property type="entry name" value="RHOD"/>
    <property type="match status" value="2"/>
</dbReference>
<evidence type="ECO:0000313" key="5">
    <source>
        <dbReference type="Proteomes" id="UP000003053"/>
    </source>
</evidence>
<dbReference type="SUPFAM" id="SSF52821">
    <property type="entry name" value="Rhodanese/Cell cycle control phosphatase"/>
    <property type="match status" value="2"/>
</dbReference>
<keyword evidence="5" id="KW-1185">Reference proteome</keyword>
<dbReference type="InterPro" id="IPR001763">
    <property type="entry name" value="Rhodanese-like_dom"/>
</dbReference>
<evidence type="ECO:0000256" key="1">
    <source>
        <dbReference type="ARBA" id="ARBA00022679"/>
    </source>
</evidence>
<dbReference type="RefSeq" id="WP_004570825.1">
    <property type="nucleotide sequence ID" value="NZ_CH724148.1"/>
</dbReference>
<dbReference type="eggNOG" id="COG2897">
    <property type="taxonomic scope" value="Bacteria"/>
</dbReference>
<dbReference type="PANTHER" id="PTHR11364:SF27">
    <property type="entry name" value="SULFURTRANSFERASE"/>
    <property type="match status" value="1"/>
</dbReference>
<dbReference type="EMBL" id="AAOG01000003">
    <property type="protein sequence ID" value="EAR11865.1"/>
    <property type="molecule type" value="Genomic_DNA"/>
</dbReference>
<feature type="domain" description="Rhodanese" evidence="3">
    <location>
        <begin position="42"/>
        <end position="131"/>
    </location>
</feature>
<evidence type="ECO:0000259" key="3">
    <source>
        <dbReference type="PROSITE" id="PS50206"/>
    </source>
</evidence>
<feature type="domain" description="Rhodanese" evidence="3">
    <location>
        <begin position="162"/>
        <end position="274"/>
    </location>
</feature>
<accession>A4C162</accession>
<dbReference type="InterPro" id="IPR045078">
    <property type="entry name" value="TST/MPST-like"/>
</dbReference>
<keyword evidence="1 4" id="KW-0808">Transferase</keyword>